<organism evidence="1 2">
    <name type="scientific">Cryptococcus amylolentus CBS 6039</name>
    <dbReference type="NCBI Taxonomy" id="1295533"/>
    <lineage>
        <taxon>Eukaryota</taxon>
        <taxon>Fungi</taxon>
        <taxon>Dikarya</taxon>
        <taxon>Basidiomycota</taxon>
        <taxon>Agaricomycotina</taxon>
        <taxon>Tremellomycetes</taxon>
        <taxon>Tremellales</taxon>
        <taxon>Cryptococcaceae</taxon>
        <taxon>Cryptococcus</taxon>
    </lineage>
</organism>
<dbReference type="RefSeq" id="XP_018993377.1">
    <property type="nucleotide sequence ID" value="XM_019137941.1"/>
</dbReference>
<dbReference type="Proteomes" id="UP000094065">
    <property type="component" value="Unassembled WGS sequence"/>
</dbReference>
<evidence type="ECO:0000313" key="2">
    <source>
        <dbReference type="Proteomes" id="UP000094065"/>
    </source>
</evidence>
<evidence type="ECO:0000313" key="1">
    <source>
        <dbReference type="EMBL" id="ODN78331.1"/>
    </source>
</evidence>
<proteinExistence type="predicted"/>
<dbReference type="EMBL" id="AWGJ01000006">
    <property type="protein sequence ID" value="ODN78331.1"/>
    <property type="molecule type" value="Genomic_DNA"/>
</dbReference>
<dbReference type="AlphaFoldDB" id="A0A1E3HSA7"/>
<protein>
    <submittedName>
        <fullName evidence="1">Uncharacterized protein</fullName>
    </submittedName>
</protein>
<dbReference type="GeneID" id="30155283"/>
<dbReference type="OrthoDB" id="10436846at2759"/>
<gene>
    <name evidence="1" type="ORF">L202_03974</name>
</gene>
<reference evidence="1 2" key="1">
    <citation type="submission" date="2016-06" db="EMBL/GenBank/DDBJ databases">
        <title>Evolution of pathogenesis and genome organization in the Tremellales.</title>
        <authorList>
            <person name="Cuomo C."/>
            <person name="Litvintseva A."/>
            <person name="Heitman J."/>
            <person name="Chen Y."/>
            <person name="Sun S."/>
            <person name="Springer D."/>
            <person name="Dromer F."/>
            <person name="Young S."/>
            <person name="Zeng Q."/>
            <person name="Chapman S."/>
            <person name="Gujja S."/>
            <person name="Saif S."/>
            <person name="Birren B."/>
        </authorList>
    </citation>
    <scope>NUCLEOTIDE SEQUENCE [LARGE SCALE GENOMIC DNA]</scope>
    <source>
        <strain evidence="1 2">CBS 6039</strain>
    </source>
</reference>
<sequence length="294" mass="32734">MSQNLSYYTEQSWTANDLTANELPKGQSNSVGRVETVEFDDDNSAGPLTGQPRHLTNGFVLTNLQYDPETNKLTRRSLTATRKPSEDVPSDVYKDALEAANEVDQIPNKKKIEDIMSQFTEQIWTVIDGEENSFACDPQSERRARPVALTRNNLRSLGISGLEANTNTVLLSAFEFDPAAKTLSRTVLTAVRGEKRIPMTEYQVSMDAVNQVDGLISLKLEELEGQGDGWLASCFQEENAEALQEKEGALFSELDVGGGRVQLVRVESTDAVKQLWEEALEFEQRASIYDEESD</sequence>
<name>A0A1E3HSA7_9TREE</name>
<keyword evidence="2" id="KW-1185">Reference proteome</keyword>
<comment type="caution">
    <text evidence="1">The sequence shown here is derived from an EMBL/GenBank/DDBJ whole genome shotgun (WGS) entry which is preliminary data.</text>
</comment>
<accession>A0A1E3HSA7</accession>